<gene>
    <name evidence="1" type="ORF">CY35_07G051200</name>
</gene>
<keyword evidence="2" id="KW-1185">Reference proteome</keyword>
<name>A0ACB8HKV4_9BRYO</name>
<evidence type="ECO:0000313" key="1">
    <source>
        <dbReference type="EMBL" id="KAH9556835.1"/>
    </source>
</evidence>
<protein>
    <submittedName>
        <fullName evidence="1">Uncharacterized protein</fullName>
    </submittedName>
</protein>
<evidence type="ECO:0000313" key="2">
    <source>
        <dbReference type="Proteomes" id="UP000828922"/>
    </source>
</evidence>
<comment type="caution">
    <text evidence="1">The sequence shown here is derived from an EMBL/GenBank/DDBJ whole genome shotgun (WGS) entry which is preliminary data.</text>
</comment>
<dbReference type="EMBL" id="CM038913">
    <property type="protein sequence ID" value="KAH9556835.1"/>
    <property type="molecule type" value="Genomic_DNA"/>
</dbReference>
<reference evidence="2" key="1">
    <citation type="journal article" date="2022" name="New Phytol.">
        <title>Phylogenomic structure and speciation in an emerging model: the Sphagnum magellanicum complex (Bryophyta).</title>
        <authorList>
            <person name="Shaw A.J."/>
            <person name="Piatkowski B."/>
            <person name="Duffy A.M."/>
            <person name="Aguero B."/>
            <person name="Imwattana K."/>
            <person name="Nieto-Lugilde M."/>
            <person name="Healey A."/>
            <person name="Weston D.J."/>
            <person name="Patel M.N."/>
            <person name="Schmutz J."/>
            <person name="Grimwood J."/>
            <person name="Yavitt J.B."/>
            <person name="Hassel K."/>
            <person name="Stenoien H.K."/>
            <person name="Flatberg K.I."/>
            <person name="Bickford C.P."/>
            <person name="Hicks K.A."/>
        </authorList>
    </citation>
    <scope>NUCLEOTIDE SEQUENCE [LARGE SCALE GENOMIC DNA]</scope>
</reference>
<proteinExistence type="predicted"/>
<sequence>MENIVVRWAQLMIQPAQLKIVAATIAVLIFLHNLFKHFFHQHTKLKRVPGPFPWPVVGNLLMLGKLPHRAFYKLSKKYGDIMELKLGSVRTIVVSSPEMAKQVLKVHDLICASRPETIASKILFEQHDIAWAPYGDHWRHMRKLSTLELLTLKRLEDSKNVRDEEFSWLMHGIFEHCKEGNPVNMQTSLSSTSMNVISRLLFKRRYFNTMHSDEESQEFKDIVMKIMNINGVFNISDYVPFLKPFDLQGIRLECNQILSRIDRFFNKTIQEHLKEKKKANESKDFLDVMLSHPGVDGVSDRLDDRTIKGVAIEIFVAGTDTIATTVEWALVELIRHSNVLKKVQDELDDVVGQERVVDENDIPQLKYLQAIVKETFRLHPPAPLLMPHENRKACEIGGYHIPSKSPIFVNVWAVHRHPSAYENPFDFNPERFVENLIDVKGIDFQLLPFGSGRRMCPGLNYGLLMVQIELAKLLHSFTWTLPKGQNPQDIDMGEIFGVSIPKKIPLQVVASARLPLHLYASKKLDAFI</sequence>
<dbReference type="Proteomes" id="UP000828922">
    <property type="component" value="Linkage Group LG07"/>
</dbReference>
<organism evidence="1 2">
    <name type="scientific">Sphagnum magellanicum</name>
    <dbReference type="NCBI Taxonomy" id="128215"/>
    <lineage>
        <taxon>Eukaryota</taxon>
        <taxon>Viridiplantae</taxon>
        <taxon>Streptophyta</taxon>
        <taxon>Embryophyta</taxon>
        <taxon>Bryophyta</taxon>
        <taxon>Sphagnophytina</taxon>
        <taxon>Sphagnopsida</taxon>
        <taxon>Sphagnales</taxon>
        <taxon>Sphagnaceae</taxon>
        <taxon>Sphagnum</taxon>
    </lineage>
</organism>
<accession>A0ACB8HKV4</accession>